<feature type="non-terminal residue" evidence="1">
    <location>
        <position position="338"/>
    </location>
</feature>
<proteinExistence type="predicted"/>
<evidence type="ECO:0000313" key="2">
    <source>
        <dbReference type="Proteomes" id="UP000805193"/>
    </source>
</evidence>
<organism evidence="1 2">
    <name type="scientific">Ixodes persulcatus</name>
    <name type="common">Taiga tick</name>
    <dbReference type="NCBI Taxonomy" id="34615"/>
    <lineage>
        <taxon>Eukaryota</taxon>
        <taxon>Metazoa</taxon>
        <taxon>Ecdysozoa</taxon>
        <taxon>Arthropoda</taxon>
        <taxon>Chelicerata</taxon>
        <taxon>Arachnida</taxon>
        <taxon>Acari</taxon>
        <taxon>Parasitiformes</taxon>
        <taxon>Ixodida</taxon>
        <taxon>Ixodoidea</taxon>
        <taxon>Ixodidae</taxon>
        <taxon>Ixodinae</taxon>
        <taxon>Ixodes</taxon>
    </lineage>
</organism>
<evidence type="ECO:0000313" key="1">
    <source>
        <dbReference type="EMBL" id="KAG0420527.1"/>
    </source>
</evidence>
<reference evidence="1 2" key="1">
    <citation type="journal article" date="2020" name="Cell">
        <title>Large-Scale Comparative Analyses of Tick Genomes Elucidate Their Genetic Diversity and Vector Capacities.</title>
        <authorList>
            <consortium name="Tick Genome and Microbiome Consortium (TIGMIC)"/>
            <person name="Jia N."/>
            <person name="Wang J."/>
            <person name="Shi W."/>
            <person name="Du L."/>
            <person name="Sun Y."/>
            <person name="Zhan W."/>
            <person name="Jiang J.F."/>
            <person name="Wang Q."/>
            <person name="Zhang B."/>
            <person name="Ji P."/>
            <person name="Bell-Sakyi L."/>
            <person name="Cui X.M."/>
            <person name="Yuan T.T."/>
            <person name="Jiang B.G."/>
            <person name="Yang W.F."/>
            <person name="Lam T.T."/>
            <person name="Chang Q.C."/>
            <person name="Ding S.J."/>
            <person name="Wang X.J."/>
            <person name="Zhu J.G."/>
            <person name="Ruan X.D."/>
            <person name="Zhao L."/>
            <person name="Wei J.T."/>
            <person name="Ye R.Z."/>
            <person name="Que T.C."/>
            <person name="Du C.H."/>
            <person name="Zhou Y.H."/>
            <person name="Cheng J.X."/>
            <person name="Dai P.F."/>
            <person name="Guo W.B."/>
            <person name="Han X.H."/>
            <person name="Huang E.J."/>
            <person name="Li L.F."/>
            <person name="Wei W."/>
            <person name="Gao Y.C."/>
            <person name="Liu J.Z."/>
            <person name="Shao H.Z."/>
            <person name="Wang X."/>
            <person name="Wang C.C."/>
            <person name="Yang T.C."/>
            <person name="Huo Q.B."/>
            <person name="Li W."/>
            <person name="Chen H.Y."/>
            <person name="Chen S.E."/>
            <person name="Zhou L.G."/>
            <person name="Ni X.B."/>
            <person name="Tian J.H."/>
            <person name="Sheng Y."/>
            <person name="Liu T."/>
            <person name="Pan Y.S."/>
            <person name="Xia L.Y."/>
            <person name="Li J."/>
            <person name="Zhao F."/>
            <person name="Cao W.C."/>
        </authorList>
    </citation>
    <scope>NUCLEOTIDE SEQUENCE [LARGE SCALE GENOMIC DNA]</scope>
    <source>
        <strain evidence="1">Iper-2018</strain>
    </source>
</reference>
<sequence>MTSDARAVSATQRVCYPDVFVVFIAWAARGHLGSNRGDNVIVGPVRGRRCVVVYTSENVKLYTFCSALPLQNLRGKALLSIVFKALVGGQECSMGEEDFPALGDSMRPPAWGKPNRVGDVGCRPKGGQSNAPAALGETDGRPSRPPQQPRLAAQFLAPSGRSPGLGRGTDLGVPEQEKGPDAAPSQDAAQRAAAQGAPHEPPGRQGREAKLPAKMNPESTDQLMLAVLQDIADSGTSFKDGYQIPPKEPTADAMTCTSSTIVSACDDDDMLPDDDEFETAQGKKRRKTDPRCHASSLKDEGNLQVGCTVLYTPTENHKVESLSKLKLTDYLNNVAPGM</sequence>
<gene>
    <name evidence="1" type="ORF">HPB47_003444</name>
</gene>
<keyword evidence="2" id="KW-1185">Reference proteome</keyword>
<accession>A0AC60PIH3</accession>
<protein>
    <submittedName>
        <fullName evidence="1">Uncharacterized protein</fullName>
    </submittedName>
</protein>
<dbReference type="Proteomes" id="UP000805193">
    <property type="component" value="Unassembled WGS sequence"/>
</dbReference>
<dbReference type="EMBL" id="JABSTQ010010498">
    <property type="protein sequence ID" value="KAG0420527.1"/>
    <property type="molecule type" value="Genomic_DNA"/>
</dbReference>
<name>A0AC60PIH3_IXOPE</name>
<comment type="caution">
    <text evidence="1">The sequence shown here is derived from an EMBL/GenBank/DDBJ whole genome shotgun (WGS) entry which is preliminary data.</text>
</comment>